<dbReference type="Proteomes" id="UP001152795">
    <property type="component" value="Unassembled WGS sequence"/>
</dbReference>
<proteinExistence type="predicted"/>
<feature type="non-terminal residue" evidence="1">
    <location>
        <position position="94"/>
    </location>
</feature>
<evidence type="ECO:0000313" key="2">
    <source>
        <dbReference type="Proteomes" id="UP001152795"/>
    </source>
</evidence>
<dbReference type="AlphaFoldDB" id="A0A7D9KZ77"/>
<reference evidence="1" key="1">
    <citation type="submission" date="2020-04" db="EMBL/GenBank/DDBJ databases">
        <authorList>
            <person name="Alioto T."/>
            <person name="Alioto T."/>
            <person name="Gomez Garrido J."/>
        </authorList>
    </citation>
    <scope>NUCLEOTIDE SEQUENCE</scope>
    <source>
        <strain evidence="1">A484AB</strain>
    </source>
</reference>
<evidence type="ECO:0000313" key="1">
    <source>
        <dbReference type="EMBL" id="CAB4022725.1"/>
    </source>
</evidence>
<name>A0A7D9KZ77_PARCT</name>
<organism evidence="1 2">
    <name type="scientific">Paramuricea clavata</name>
    <name type="common">Red gorgonian</name>
    <name type="synonym">Violescent sea-whip</name>
    <dbReference type="NCBI Taxonomy" id="317549"/>
    <lineage>
        <taxon>Eukaryota</taxon>
        <taxon>Metazoa</taxon>
        <taxon>Cnidaria</taxon>
        <taxon>Anthozoa</taxon>
        <taxon>Octocorallia</taxon>
        <taxon>Malacalcyonacea</taxon>
        <taxon>Plexauridae</taxon>
        <taxon>Paramuricea</taxon>
    </lineage>
</organism>
<protein>
    <submittedName>
        <fullName evidence="1">Uncharacterized protein</fullName>
    </submittedName>
</protein>
<accession>A0A7D9KZ77</accession>
<sequence>SKKRSSKKRSLILNSQRNNALSAKASYDYTRDLSEKHERLLQEKNVLEEKKQKAHELFQNLQAKSQETRHLEEELIQLANQNTSFSDKSGGLRH</sequence>
<gene>
    <name evidence="1" type="ORF">PACLA_8A088386</name>
</gene>
<comment type="caution">
    <text evidence="1">The sequence shown here is derived from an EMBL/GenBank/DDBJ whole genome shotgun (WGS) entry which is preliminary data.</text>
</comment>
<keyword evidence="2" id="KW-1185">Reference proteome</keyword>
<dbReference type="EMBL" id="CACRXK020012120">
    <property type="protein sequence ID" value="CAB4022725.1"/>
    <property type="molecule type" value="Genomic_DNA"/>
</dbReference>
<feature type="non-terminal residue" evidence="1">
    <location>
        <position position="1"/>
    </location>
</feature>